<evidence type="ECO:0000313" key="4">
    <source>
        <dbReference type="EMBL" id="CAF3981395.1"/>
    </source>
</evidence>
<dbReference type="Proteomes" id="UP000682733">
    <property type="component" value="Unassembled WGS sequence"/>
</dbReference>
<dbReference type="Gene3D" id="3.80.10.10">
    <property type="entry name" value="Ribonuclease Inhibitor"/>
    <property type="match status" value="1"/>
</dbReference>
<dbReference type="EMBL" id="CAJOBA010005505">
    <property type="protein sequence ID" value="CAF3745684.1"/>
    <property type="molecule type" value="Genomic_DNA"/>
</dbReference>
<evidence type="ECO:0000313" key="3">
    <source>
        <dbReference type="EMBL" id="CAF3745684.1"/>
    </source>
</evidence>
<dbReference type="AlphaFoldDB" id="A0A814XJX2"/>
<protein>
    <submittedName>
        <fullName evidence="2">Uncharacterized protein</fullName>
    </submittedName>
</protein>
<proteinExistence type="predicted"/>
<keyword evidence="5" id="KW-1185">Reference proteome</keyword>
<evidence type="ECO:0000313" key="2">
    <source>
        <dbReference type="EMBL" id="CAF1217793.1"/>
    </source>
</evidence>
<name>A0A814XJX2_9BILA</name>
<evidence type="ECO:0000313" key="1">
    <source>
        <dbReference type="EMBL" id="CAF0974528.1"/>
    </source>
</evidence>
<dbReference type="InterPro" id="IPR032675">
    <property type="entry name" value="LRR_dom_sf"/>
</dbReference>
<organism evidence="2 5">
    <name type="scientific">Didymodactylos carnosus</name>
    <dbReference type="NCBI Taxonomy" id="1234261"/>
    <lineage>
        <taxon>Eukaryota</taxon>
        <taxon>Metazoa</taxon>
        <taxon>Spiralia</taxon>
        <taxon>Gnathifera</taxon>
        <taxon>Rotifera</taxon>
        <taxon>Eurotatoria</taxon>
        <taxon>Bdelloidea</taxon>
        <taxon>Philodinida</taxon>
        <taxon>Philodinidae</taxon>
        <taxon>Didymodactylos</taxon>
    </lineage>
</organism>
<evidence type="ECO:0000313" key="5">
    <source>
        <dbReference type="Proteomes" id="UP000663829"/>
    </source>
</evidence>
<dbReference type="Proteomes" id="UP000677228">
    <property type="component" value="Unassembled WGS sequence"/>
</dbReference>
<dbReference type="Proteomes" id="UP000681722">
    <property type="component" value="Unassembled WGS sequence"/>
</dbReference>
<dbReference type="EMBL" id="CAJNOQ010009185">
    <property type="protein sequence ID" value="CAF1217793.1"/>
    <property type="molecule type" value="Genomic_DNA"/>
</dbReference>
<dbReference type="Proteomes" id="UP000663829">
    <property type="component" value="Unassembled WGS sequence"/>
</dbReference>
<comment type="caution">
    <text evidence="2">The sequence shown here is derived from an EMBL/GenBank/DDBJ whole genome shotgun (WGS) entry which is preliminary data.</text>
</comment>
<dbReference type="EMBL" id="CAJOBC010009187">
    <property type="protein sequence ID" value="CAF3981395.1"/>
    <property type="molecule type" value="Genomic_DNA"/>
</dbReference>
<accession>A0A814XJX2</accession>
<dbReference type="EMBL" id="CAJNOK010005499">
    <property type="protein sequence ID" value="CAF0974528.1"/>
    <property type="molecule type" value="Genomic_DNA"/>
</dbReference>
<reference evidence="2" key="1">
    <citation type="submission" date="2021-02" db="EMBL/GenBank/DDBJ databases">
        <authorList>
            <person name="Nowell W R."/>
        </authorList>
    </citation>
    <scope>NUCLEOTIDE SEQUENCE</scope>
</reference>
<gene>
    <name evidence="2" type="ORF">GPM918_LOCUS24536</name>
    <name evidence="1" type="ORF">OVA965_LOCUS13275</name>
    <name evidence="4" type="ORF">SRO942_LOCUS24536</name>
    <name evidence="3" type="ORF">TMI583_LOCUS13278</name>
</gene>
<sequence length="121" mass="13828">MLCQINELSLLISISPKLEYLNVSTRAYTVESIPFVSSLTLKYVRLAAIYGLTYDTLTLMLEKMPDLLKLELVSGCDDQRMVDREKVKQLCRSLCPKLVSIKLKLEIIVHYEEGSFLAQLQ</sequence>